<evidence type="ECO:0000313" key="2">
    <source>
        <dbReference type="Proteomes" id="UP000265663"/>
    </source>
</evidence>
<accession>A0A3M7MB49</accession>
<organism evidence="1 2">
    <name type="scientific">Pyrenophora seminiperda CCB06</name>
    <dbReference type="NCBI Taxonomy" id="1302712"/>
    <lineage>
        <taxon>Eukaryota</taxon>
        <taxon>Fungi</taxon>
        <taxon>Dikarya</taxon>
        <taxon>Ascomycota</taxon>
        <taxon>Pezizomycotina</taxon>
        <taxon>Dothideomycetes</taxon>
        <taxon>Pleosporomycetidae</taxon>
        <taxon>Pleosporales</taxon>
        <taxon>Pleosporineae</taxon>
        <taxon>Pleosporaceae</taxon>
        <taxon>Pyrenophora</taxon>
    </lineage>
</organism>
<dbReference type="Proteomes" id="UP000265663">
    <property type="component" value="Unassembled WGS sequence"/>
</dbReference>
<evidence type="ECO:0000313" key="1">
    <source>
        <dbReference type="EMBL" id="RMZ71609.1"/>
    </source>
</evidence>
<dbReference type="EMBL" id="KE747827">
    <property type="protein sequence ID" value="RMZ71609.1"/>
    <property type="molecule type" value="Genomic_DNA"/>
</dbReference>
<dbReference type="AlphaFoldDB" id="A0A3M7MB49"/>
<reference evidence="1 2" key="1">
    <citation type="journal article" date="2014" name="PLoS ONE">
        <title>De novo Genome Assembly of the Fungal Plant Pathogen Pyrenophora semeniperda.</title>
        <authorList>
            <person name="Soliai M.M."/>
            <person name="Meyer S.E."/>
            <person name="Udall J.A."/>
            <person name="Elzinga D.E."/>
            <person name="Hermansen R.A."/>
            <person name="Bodily P.M."/>
            <person name="Hart A.A."/>
            <person name="Coleman C.E."/>
        </authorList>
    </citation>
    <scope>NUCLEOTIDE SEQUENCE [LARGE SCALE GENOMIC DNA]</scope>
    <source>
        <strain evidence="1 2">CCB06</strain>
        <tissue evidence="1">Mycelium</tissue>
    </source>
</reference>
<name>A0A3M7MB49_9PLEO</name>
<gene>
    <name evidence="1" type="ORF">GMOD_00006742</name>
</gene>
<keyword evidence="2" id="KW-1185">Reference proteome</keyword>
<protein>
    <submittedName>
        <fullName evidence="1">Uncharacterized protein</fullName>
    </submittedName>
</protein>
<sequence>MENTLKILGSFSGATAAINHRYKKSRSSSHRLSYPIHDQSPYPVHLLFHLRKQASDASFCISSCPAVPRRESLPMTAFRYLHVSRTRSCCLLAREMFSALVPRVVSGNTLVKVAGVAEVEKTRPGG</sequence>
<proteinExistence type="predicted"/>